<evidence type="ECO:0000256" key="1">
    <source>
        <dbReference type="SAM" id="SignalP"/>
    </source>
</evidence>
<evidence type="ECO:0000313" key="2">
    <source>
        <dbReference type="EMBL" id="AVP98482.1"/>
    </source>
</evidence>
<feature type="chain" id="PRO_5015137979" description="Outer membrane lipoprotein-sorting protein" evidence="1">
    <location>
        <begin position="16"/>
        <end position="237"/>
    </location>
</feature>
<proteinExistence type="predicted"/>
<accession>A0A2P1PUI7</accession>
<dbReference type="AlphaFoldDB" id="A0A2P1PUI7"/>
<name>A0A2P1PUI7_9GAMM</name>
<keyword evidence="1" id="KW-0732">Signal</keyword>
<sequence length="237" mass="26194">MLVLWLAAVSTVSLAAKPPKGPETWKPRQVVTLIRDQESVRAAKAALASASERFAELAVDGAAASVQWMPDGRTMALGRNEYSYGTTPIIREMRPNYIAVGDRQNWCYVRKAETKWICESPGYVSPALVEIDWQAVTGASVQDEPCGETQCLRVQIDGLVAIDPKLPPAKRRYFRDTSEHAFSVSLLINKADHRPISLLRLDRISSLREGSTDLKFDLDATIEPIALPKNGQDATPF</sequence>
<feature type="signal peptide" evidence="1">
    <location>
        <begin position="1"/>
        <end position="15"/>
    </location>
</feature>
<reference evidence="2 3" key="1">
    <citation type="submission" date="2018-03" db="EMBL/GenBank/DDBJ databases">
        <title>Ahniella affigens gen. nov., sp. nov., a gammaproteobacterium isolated from sandy soil near a stream.</title>
        <authorList>
            <person name="Ko Y."/>
            <person name="Kim J.-H."/>
        </authorList>
    </citation>
    <scope>NUCLEOTIDE SEQUENCE [LARGE SCALE GENOMIC DNA]</scope>
    <source>
        <strain evidence="2 3">D13</strain>
    </source>
</reference>
<reference evidence="2 3" key="2">
    <citation type="submission" date="2018-03" db="EMBL/GenBank/DDBJ databases">
        <authorList>
            <person name="Keele B.F."/>
        </authorList>
    </citation>
    <scope>NUCLEOTIDE SEQUENCE [LARGE SCALE GENOMIC DNA]</scope>
    <source>
        <strain evidence="2 3">D13</strain>
    </source>
</reference>
<keyword evidence="3" id="KW-1185">Reference proteome</keyword>
<protein>
    <recommendedName>
        <fullName evidence="4">Outer membrane lipoprotein-sorting protein</fullName>
    </recommendedName>
</protein>
<gene>
    <name evidence="2" type="ORF">C7S18_15380</name>
</gene>
<organism evidence="2 3">
    <name type="scientific">Ahniella affigens</name>
    <dbReference type="NCBI Taxonomy" id="2021234"/>
    <lineage>
        <taxon>Bacteria</taxon>
        <taxon>Pseudomonadati</taxon>
        <taxon>Pseudomonadota</taxon>
        <taxon>Gammaproteobacteria</taxon>
        <taxon>Lysobacterales</taxon>
        <taxon>Rhodanobacteraceae</taxon>
        <taxon>Ahniella</taxon>
    </lineage>
</organism>
<dbReference type="Proteomes" id="UP000241074">
    <property type="component" value="Chromosome"/>
</dbReference>
<dbReference type="KEGG" id="xba:C7S18_15380"/>
<evidence type="ECO:0008006" key="4">
    <source>
        <dbReference type="Google" id="ProtNLM"/>
    </source>
</evidence>
<dbReference type="EMBL" id="CP027860">
    <property type="protein sequence ID" value="AVP98482.1"/>
    <property type="molecule type" value="Genomic_DNA"/>
</dbReference>
<evidence type="ECO:0000313" key="3">
    <source>
        <dbReference type="Proteomes" id="UP000241074"/>
    </source>
</evidence>